<dbReference type="InterPro" id="IPR057695">
    <property type="entry name" value="DUF7935"/>
</dbReference>
<protein>
    <submittedName>
        <fullName evidence="2">Uncharacterized protein</fullName>
    </submittedName>
</protein>
<keyword evidence="1" id="KW-1133">Transmembrane helix</keyword>
<accession>E4T0Z2</accession>
<keyword evidence="3" id="KW-1185">Reference proteome</keyword>
<keyword evidence="1" id="KW-0812">Transmembrane</keyword>
<dbReference type="HOGENOM" id="CLU_120969_0_0_10"/>
<sequence length="173" mass="19834">MEIMDILKILLPAILVLLTAYLLIDRLLKNEDKRRNFELRKDVVNTLTPIRLRAYERLILVLERTTPSTLIVSVAKPGMTNLELQTQLLASIRQEFSHNLSQQIYVSNEIWVHIRATQESLLRLVNSCASKCNPANSASELAEMIIQVYDTSERTPTELAIDKLKNEVQNYLS</sequence>
<dbReference type="OrthoDB" id="1493032at2"/>
<organism evidence="2 3">
    <name type="scientific">Paludibacter propionicigenes (strain DSM 17365 / JCM 13257 / WB4)</name>
    <dbReference type="NCBI Taxonomy" id="694427"/>
    <lineage>
        <taxon>Bacteria</taxon>
        <taxon>Pseudomonadati</taxon>
        <taxon>Bacteroidota</taxon>
        <taxon>Bacteroidia</taxon>
        <taxon>Bacteroidales</taxon>
        <taxon>Paludibacteraceae</taxon>
        <taxon>Paludibacter</taxon>
    </lineage>
</organism>
<reference key="1">
    <citation type="submission" date="2010-11" db="EMBL/GenBank/DDBJ databases">
        <title>The complete genome of Paludibacter propionicigenes DSM 17365.</title>
        <authorList>
            <consortium name="US DOE Joint Genome Institute (JGI-PGF)"/>
            <person name="Lucas S."/>
            <person name="Copeland A."/>
            <person name="Lapidus A."/>
            <person name="Bruce D."/>
            <person name="Goodwin L."/>
            <person name="Pitluck S."/>
            <person name="Kyrpides N."/>
            <person name="Mavromatis K."/>
            <person name="Ivanova N."/>
            <person name="Munk A.C."/>
            <person name="Brettin T."/>
            <person name="Detter J.C."/>
            <person name="Han C."/>
            <person name="Tapia R."/>
            <person name="Land M."/>
            <person name="Hauser L."/>
            <person name="Markowitz V."/>
            <person name="Cheng J.-F."/>
            <person name="Hugenholtz P."/>
            <person name="Woyke T."/>
            <person name="Wu D."/>
            <person name="Gronow S."/>
            <person name="Wellnitz S."/>
            <person name="Brambilla E."/>
            <person name="Klenk H.-P."/>
            <person name="Eisen J.A."/>
        </authorList>
    </citation>
    <scope>NUCLEOTIDE SEQUENCE</scope>
    <source>
        <strain>WB4</strain>
    </source>
</reference>
<dbReference type="EMBL" id="CP002345">
    <property type="protein sequence ID" value="ADQ78373.1"/>
    <property type="molecule type" value="Genomic_DNA"/>
</dbReference>
<proteinExistence type="predicted"/>
<dbReference type="Pfam" id="PF25589">
    <property type="entry name" value="DUF7935"/>
    <property type="match status" value="1"/>
</dbReference>
<dbReference type="KEGG" id="ppn:Palpr_0211"/>
<dbReference type="eggNOG" id="ENOG502ZBUH">
    <property type="taxonomic scope" value="Bacteria"/>
</dbReference>
<feature type="transmembrane region" description="Helical" evidence="1">
    <location>
        <begin position="6"/>
        <end position="24"/>
    </location>
</feature>
<evidence type="ECO:0000256" key="1">
    <source>
        <dbReference type="SAM" id="Phobius"/>
    </source>
</evidence>
<keyword evidence="1" id="KW-0472">Membrane</keyword>
<dbReference type="Proteomes" id="UP000008718">
    <property type="component" value="Chromosome"/>
</dbReference>
<evidence type="ECO:0000313" key="2">
    <source>
        <dbReference type="EMBL" id="ADQ78373.1"/>
    </source>
</evidence>
<dbReference type="AlphaFoldDB" id="E4T0Z2"/>
<reference evidence="2 3" key="2">
    <citation type="journal article" date="2011" name="Stand. Genomic Sci.">
        <title>Complete genome sequence of Paludibacter propionicigenes type strain (WB4).</title>
        <authorList>
            <person name="Gronow S."/>
            <person name="Munk C."/>
            <person name="Lapidus A."/>
            <person name="Nolan M."/>
            <person name="Lucas S."/>
            <person name="Hammon N."/>
            <person name="Deshpande S."/>
            <person name="Cheng J.F."/>
            <person name="Tapia R."/>
            <person name="Han C."/>
            <person name="Goodwin L."/>
            <person name="Pitluck S."/>
            <person name="Liolios K."/>
            <person name="Ivanova N."/>
            <person name="Mavromatis K."/>
            <person name="Mikhailova N."/>
            <person name="Pati A."/>
            <person name="Chen A."/>
            <person name="Palaniappan K."/>
            <person name="Land M."/>
            <person name="Hauser L."/>
            <person name="Chang Y.J."/>
            <person name="Jeffries C.D."/>
            <person name="Brambilla E."/>
            <person name="Rohde M."/>
            <person name="Goker M."/>
            <person name="Detter J.C."/>
            <person name="Woyke T."/>
            <person name="Bristow J."/>
            <person name="Eisen J.A."/>
            <person name="Markowitz V."/>
            <person name="Hugenholtz P."/>
            <person name="Kyrpides N.C."/>
            <person name="Klenk H.P."/>
        </authorList>
    </citation>
    <scope>NUCLEOTIDE SEQUENCE [LARGE SCALE GENOMIC DNA]</scope>
    <source>
        <strain evidence="3">DSM 17365 / JCM 13257 / WB4</strain>
    </source>
</reference>
<gene>
    <name evidence="2" type="ordered locus">Palpr_0211</name>
</gene>
<evidence type="ECO:0000313" key="3">
    <source>
        <dbReference type="Proteomes" id="UP000008718"/>
    </source>
</evidence>
<name>E4T0Z2_PALPW</name>
<dbReference type="RefSeq" id="WP_013443742.1">
    <property type="nucleotide sequence ID" value="NC_014734.1"/>
</dbReference>
<dbReference type="STRING" id="694427.Palpr_0211"/>